<keyword evidence="3 8" id="KW-0378">Hydrolase</keyword>
<evidence type="ECO:0000313" key="11">
    <source>
        <dbReference type="EMBL" id="PPQ78917.1"/>
    </source>
</evidence>
<accession>A0A409WK87</accession>
<dbReference type="GO" id="GO:0006032">
    <property type="term" value="P:chitin catabolic process"/>
    <property type="evidence" value="ECO:0007669"/>
    <property type="project" value="UniProtKB-KW"/>
</dbReference>
<dbReference type="EC" id="3.2.1.14" evidence="2"/>
<dbReference type="PROSITE" id="PS51910">
    <property type="entry name" value="GH18_2"/>
    <property type="match status" value="1"/>
</dbReference>
<dbReference type="PROSITE" id="PS01095">
    <property type="entry name" value="GH18_1"/>
    <property type="match status" value="1"/>
</dbReference>
<dbReference type="PANTHER" id="PTHR45708:SF60">
    <property type="entry name" value="III CHITINASE, PUTATIVE (AFU_ORTHOLOGUE AFUA_5G03850)-RELATED"/>
    <property type="match status" value="1"/>
</dbReference>
<name>A0A409WK87_9AGAR</name>
<dbReference type="InterPro" id="IPR017853">
    <property type="entry name" value="GH"/>
</dbReference>
<dbReference type="Gene3D" id="3.20.20.80">
    <property type="entry name" value="Glycosidases"/>
    <property type="match status" value="1"/>
</dbReference>
<dbReference type="OrthoDB" id="3012298at2759"/>
<dbReference type="Pfam" id="PF00704">
    <property type="entry name" value="Glyco_hydro_18"/>
    <property type="match status" value="1"/>
</dbReference>
<sequence length="217" mass="24435">MSQNSQSHRVVVYYQTQYDNRKFVSPAPLTSLATHLIIAAFHLSSDKTIRLNNISPEDPTYNQMWKDVEQMQGDGVKVMAMLGGADKGSYRNLSSDFNDYYNLLSSCIKKHKLDGIDLDVEEIESYQHIVQLITQLRKEFGMSFIITLAPVASSLQGGTDSVSGFSYSHLEKTLGDDIDWYNAQFYSGFGSMGDTTDYNDIVKDCPLNPHQQVHTLL</sequence>
<dbReference type="Proteomes" id="UP000284706">
    <property type="component" value="Unassembled WGS sequence"/>
</dbReference>
<evidence type="ECO:0000256" key="2">
    <source>
        <dbReference type="ARBA" id="ARBA00012729"/>
    </source>
</evidence>
<comment type="catalytic activity">
    <reaction evidence="1">
        <text>Random endo-hydrolysis of N-acetyl-beta-D-glucosaminide (1-&gt;4)-beta-linkages in chitin and chitodextrins.</text>
        <dbReference type="EC" id="3.2.1.14"/>
    </reaction>
</comment>
<evidence type="ECO:0000256" key="9">
    <source>
        <dbReference type="RuleBase" id="RU004453"/>
    </source>
</evidence>
<dbReference type="EMBL" id="NHYE01005029">
    <property type="protein sequence ID" value="PPQ78917.1"/>
    <property type="molecule type" value="Genomic_DNA"/>
</dbReference>
<feature type="non-terminal residue" evidence="11">
    <location>
        <position position="217"/>
    </location>
</feature>
<dbReference type="InParanoid" id="A0A409WK87"/>
<evidence type="ECO:0000259" key="10">
    <source>
        <dbReference type="PROSITE" id="PS51910"/>
    </source>
</evidence>
<protein>
    <recommendedName>
        <fullName evidence="2">chitinase</fullName>
        <ecNumber evidence="2">3.2.1.14</ecNumber>
    </recommendedName>
</protein>
<comment type="similarity">
    <text evidence="9">Belongs to the glycosyl hydrolase 18 family.</text>
</comment>
<keyword evidence="6 8" id="KW-0326">Glycosidase</keyword>
<evidence type="ECO:0000313" key="12">
    <source>
        <dbReference type="Proteomes" id="UP000284706"/>
    </source>
</evidence>
<dbReference type="STRING" id="231916.A0A409WK87"/>
<evidence type="ECO:0000256" key="7">
    <source>
        <dbReference type="ARBA" id="ARBA00023326"/>
    </source>
</evidence>
<dbReference type="GO" id="GO:0008843">
    <property type="term" value="F:endochitinase activity"/>
    <property type="evidence" value="ECO:0007669"/>
    <property type="project" value="UniProtKB-EC"/>
</dbReference>
<keyword evidence="4" id="KW-0146">Chitin degradation</keyword>
<dbReference type="GO" id="GO:0000272">
    <property type="term" value="P:polysaccharide catabolic process"/>
    <property type="evidence" value="ECO:0007669"/>
    <property type="project" value="UniProtKB-KW"/>
</dbReference>
<evidence type="ECO:0000256" key="4">
    <source>
        <dbReference type="ARBA" id="ARBA00023024"/>
    </source>
</evidence>
<dbReference type="SUPFAM" id="SSF51445">
    <property type="entry name" value="(Trans)glycosidases"/>
    <property type="match status" value="1"/>
</dbReference>
<keyword evidence="5" id="KW-0119">Carbohydrate metabolism</keyword>
<keyword evidence="7" id="KW-0624">Polysaccharide degradation</keyword>
<evidence type="ECO:0000256" key="3">
    <source>
        <dbReference type="ARBA" id="ARBA00022801"/>
    </source>
</evidence>
<evidence type="ECO:0000256" key="1">
    <source>
        <dbReference type="ARBA" id="ARBA00000822"/>
    </source>
</evidence>
<evidence type="ECO:0000256" key="5">
    <source>
        <dbReference type="ARBA" id="ARBA00023277"/>
    </source>
</evidence>
<proteinExistence type="inferred from homology"/>
<dbReference type="InterPro" id="IPR001579">
    <property type="entry name" value="Glyco_hydro_18_chit_AS"/>
</dbReference>
<gene>
    <name evidence="11" type="ORF">CVT26_011700</name>
</gene>
<dbReference type="GO" id="GO:0005576">
    <property type="term" value="C:extracellular region"/>
    <property type="evidence" value="ECO:0007669"/>
    <property type="project" value="TreeGrafter"/>
</dbReference>
<evidence type="ECO:0000256" key="6">
    <source>
        <dbReference type="ARBA" id="ARBA00023295"/>
    </source>
</evidence>
<dbReference type="PANTHER" id="PTHR45708">
    <property type="entry name" value="ENDOCHITINASE"/>
    <property type="match status" value="1"/>
</dbReference>
<keyword evidence="12" id="KW-1185">Reference proteome</keyword>
<comment type="caution">
    <text evidence="11">The sequence shown here is derived from an EMBL/GenBank/DDBJ whole genome shotgun (WGS) entry which is preliminary data.</text>
</comment>
<reference evidence="11 12" key="1">
    <citation type="journal article" date="2018" name="Evol. Lett.">
        <title>Horizontal gene cluster transfer increased hallucinogenic mushroom diversity.</title>
        <authorList>
            <person name="Reynolds H.T."/>
            <person name="Vijayakumar V."/>
            <person name="Gluck-Thaler E."/>
            <person name="Korotkin H.B."/>
            <person name="Matheny P.B."/>
            <person name="Slot J.C."/>
        </authorList>
    </citation>
    <scope>NUCLEOTIDE SEQUENCE [LARGE SCALE GENOMIC DNA]</scope>
    <source>
        <strain evidence="11 12">SRW20</strain>
    </source>
</reference>
<evidence type="ECO:0000256" key="8">
    <source>
        <dbReference type="RuleBase" id="RU000489"/>
    </source>
</evidence>
<organism evidence="11 12">
    <name type="scientific">Gymnopilus dilepis</name>
    <dbReference type="NCBI Taxonomy" id="231916"/>
    <lineage>
        <taxon>Eukaryota</taxon>
        <taxon>Fungi</taxon>
        <taxon>Dikarya</taxon>
        <taxon>Basidiomycota</taxon>
        <taxon>Agaricomycotina</taxon>
        <taxon>Agaricomycetes</taxon>
        <taxon>Agaricomycetidae</taxon>
        <taxon>Agaricales</taxon>
        <taxon>Agaricineae</taxon>
        <taxon>Hymenogastraceae</taxon>
        <taxon>Gymnopilus</taxon>
    </lineage>
</organism>
<dbReference type="InterPro" id="IPR050542">
    <property type="entry name" value="Glycosyl_Hydrlase18_Chitinase"/>
</dbReference>
<dbReference type="InterPro" id="IPR001223">
    <property type="entry name" value="Glyco_hydro18_cat"/>
</dbReference>
<dbReference type="AlphaFoldDB" id="A0A409WK87"/>
<feature type="domain" description="GH18" evidence="10">
    <location>
        <begin position="8"/>
        <end position="217"/>
    </location>
</feature>